<evidence type="ECO:0000256" key="2">
    <source>
        <dbReference type="RuleBase" id="RU003707"/>
    </source>
</evidence>
<accession>A0A2U3D838</accession>
<dbReference type="InterPro" id="IPR051683">
    <property type="entry name" value="Enoyl-CoA_Hydratase/Isomerase"/>
</dbReference>
<evidence type="ECO:0000256" key="1">
    <source>
        <dbReference type="ARBA" id="ARBA00005254"/>
    </source>
</evidence>
<dbReference type="PANTHER" id="PTHR42964:SF1">
    <property type="entry name" value="POLYKETIDE BIOSYNTHESIS ENOYL-COA HYDRATASE PKSH-RELATED"/>
    <property type="match status" value="1"/>
</dbReference>
<name>A0A2U3D838_SULT2</name>
<dbReference type="Gene3D" id="1.10.12.10">
    <property type="entry name" value="Lyase 2-enoyl-coa Hydratase, Chain A, domain 2"/>
    <property type="match status" value="1"/>
</dbReference>
<dbReference type="SUPFAM" id="SSF52096">
    <property type="entry name" value="ClpP/crotonase"/>
    <property type="match status" value="1"/>
</dbReference>
<proteinExistence type="inferred from homology"/>
<dbReference type="InterPro" id="IPR014748">
    <property type="entry name" value="Enoyl-CoA_hydra_C"/>
</dbReference>
<dbReference type="CDD" id="cd06558">
    <property type="entry name" value="crotonase-like"/>
    <property type="match status" value="1"/>
</dbReference>
<organism evidence="3 4">
    <name type="scientific">Sulfoacidibacillus thermotolerans</name>
    <name type="common">Acidibacillus sulfuroxidans</name>
    <dbReference type="NCBI Taxonomy" id="1765684"/>
    <lineage>
        <taxon>Bacteria</taxon>
        <taxon>Bacillati</taxon>
        <taxon>Bacillota</taxon>
        <taxon>Bacilli</taxon>
        <taxon>Bacillales</taxon>
        <taxon>Alicyclobacillaceae</taxon>
        <taxon>Sulfoacidibacillus</taxon>
    </lineage>
</organism>
<dbReference type="InterPro" id="IPR018376">
    <property type="entry name" value="Enoyl-CoA_hyd/isom_CS"/>
</dbReference>
<dbReference type="AlphaFoldDB" id="A0A2U3D838"/>
<keyword evidence="4" id="KW-1185">Reference proteome</keyword>
<dbReference type="Proteomes" id="UP000245380">
    <property type="component" value="Unassembled WGS sequence"/>
</dbReference>
<comment type="similarity">
    <text evidence="1 2">Belongs to the enoyl-CoA hydratase/isomerase family.</text>
</comment>
<protein>
    <recommendedName>
        <fullName evidence="5">Enoyl-CoA hydratase</fullName>
    </recommendedName>
</protein>
<dbReference type="PANTHER" id="PTHR42964">
    <property type="entry name" value="ENOYL-COA HYDRATASE"/>
    <property type="match status" value="1"/>
</dbReference>
<dbReference type="PROSITE" id="PS00166">
    <property type="entry name" value="ENOYL_COA_HYDRATASE"/>
    <property type="match status" value="1"/>
</dbReference>
<dbReference type="Pfam" id="PF00378">
    <property type="entry name" value="ECH_1"/>
    <property type="match status" value="1"/>
</dbReference>
<dbReference type="InterPro" id="IPR029045">
    <property type="entry name" value="ClpP/crotonase-like_dom_sf"/>
</dbReference>
<dbReference type="InterPro" id="IPR001753">
    <property type="entry name" value="Enoyl-CoA_hydra/iso"/>
</dbReference>
<evidence type="ECO:0008006" key="5">
    <source>
        <dbReference type="Google" id="ProtNLM"/>
    </source>
</evidence>
<evidence type="ECO:0000313" key="3">
    <source>
        <dbReference type="EMBL" id="PWI57442.1"/>
    </source>
</evidence>
<sequence length="276" mass="30807">MTKKEDHSVSRVQLKQHPHFASVRFIVLNRPDKHNALTLTMWEQLLEFLEACEDNPDVRVVVLRGIDEHAFCAGADIAEFPKLRANRESAKKHKTVTDLVTKRLANLRPITVAAISGICYGGGLQLASACDLRVADDSARFAITPVKLGFVYGPYETRLLMRIVGEPKAKELLYTGKAITAQEAEKIGLITARNPSSHNFDQFVDDYLFSLLQAAPHAQQLTKQIFHGLQEAGTSLLDEQLENLSTQALDGSEYVEGIQAFLEKRRPFYAEGLTKM</sequence>
<comment type="caution">
    <text evidence="3">The sequence shown here is derived from an EMBL/GenBank/DDBJ whole genome shotgun (WGS) entry which is preliminary data.</text>
</comment>
<evidence type="ECO:0000313" key="4">
    <source>
        <dbReference type="Proteomes" id="UP000245380"/>
    </source>
</evidence>
<dbReference type="EMBL" id="MPDK01000013">
    <property type="protein sequence ID" value="PWI57442.1"/>
    <property type="molecule type" value="Genomic_DNA"/>
</dbReference>
<reference evidence="3 4" key="1">
    <citation type="submission" date="2016-11" db="EMBL/GenBank/DDBJ databases">
        <title>Comparative genomics of Acidibacillus ferroxidans species.</title>
        <authorList>
            <person name="Oliveira G."/>
            <person name="Nunes G."/>
            <person name="Oliveira R."/>
            <person name="Araujo F."/>
            <person name="Salim A."/>
            <person name="Scholte L."/>
            <person name="Morais D."/>
            <person name="Nancucheo I."/>
            <person name="Johnson D.B."/>
            <person name="Grail B."/>
            <person name="Bittencourt J."/>
            <person name="Valadares R."/>
        </authorList>
    </citation>
    <scope>NUCLEOTIDE SEQUENCE [LARGE SCALE GENOMIC DNA]</scope>
    <source>
        <strain evidence="3 4">Y002</strain>
    </source>
</reference>
<dbReference type="GO" id="GO:0003824">
    <property type="term" value="F:catalytic activity"/>
    <property type="evidence" value="ECO:0007669"/>
    <property type="project" value="InterPro"/>
</dbReference>
<dbReference type="Gene3D" id="3.90.226.10">
    <property type="entry name" value="2-enoyl-CoA Hydratase, Chain A, domain 1"/>
    <property type="match status" value="1"/>
</dbReference>
<gene>
    <name evidence="3" type="ORF">BM613_08780</name>
</gene>